<keyword evidence="2" id="KW-0203">Cytokinin biosynthesis</keyword>
<comment type="caution">
    <text evidence="3">The sequence shown here is derived from an EMBL/GenBank/DDBJ whole genome shotgun (WGS) entry which is preliminary data.</text>
</comment>
<accession>A0ABT7S114</accession>
<dbReference type="Pfam" id="PF03641">
    <property type="entry name" value="Lysine_decarbox"/>
    <property type="match status" value="1"/>
</dbReference>
<proteinExistence type="inferred from homology"/>
<evidence type="ECO:0000256" key="1">
    <source>
        <dbReference type="ARBA" id="ARBA00006763"/>
    </source>
</evidence>
<keyword evidence="4" id="KW-1185">Reference proteome</keyword>
<evidence type="ECO:0000313" key="4">
    <source>
        <dbReference type="Proteomes" id="UP001242903"/>
    </source>
</evidence>
<dbReference type="NCBIfam" id="TIGR00730">
    <property type="entry name" value="Rossman fold protein, TIGR00730 family"/>
    <property type="match status" value="1"/>
</dbReference>
<name>A0ABT7S114_9LACO</name>
<dbReference type="PANTHER" id="PTHR31223:SF70">
    <property type="entry name" value="LOG FAMILY PROTEIN YJL055W"/>
    <property type="match status" value="1"/>
</dbReference>
<dbReference type="Gene3D" id="3.40.50.450">
    <property type="match status" value="1"/>
</dbReference>
<organism evidence="3 4">
    <name type="scientific">Leuconostoc falkenbergense</name>
    <dbReference type="NCBI Taxonomy" id="2766470"/>
    <lineage>
        <taxon>Bacteria</taxon>
        <taxon>Bacillati</taxon>
        <taxon>Bacillota</taxon>
        <taxon>Bacilli</taxon>
        <taxon>Lactobacillales</taxon>
        <taxon>Lactobacillaceae</taxon>
        <taxon>Leuconostoc</taxon>
    </lineage>
</organism>
<comment type="similarity">
    <text evidence="1 2">Belongs to the LOG family.</text>
</comment>
<dbReference type="InterPro" id="IPR005269">
    <property type="entry name" value="LOG"/>
</dbReference>
<gene>
    <name evidence="3" type="ORF">QUE93_06170</name>
</gene>
<evidence type="ECO:0000313" key="3">
    <source>
        <dbReference type="EMBL" id="MDM7646599.1"/>
    </source>
</evidence>
<dbReference type="PANTHER" id="PTHR31223">
    <property type="entry name" value="LOG FAMILY PROTEIN YJL055W"/>
    <property type="match status" value="1"/>
</dbReference>
<reference evidence="3 4" key="1">
    <citation type="submission" date="2023-06" db="EMBL/GenBank/DDBJ databases">
        <title>Draft Genome Sequences of lactic acid bacteria strains isolated from fermented milk products.</title>
        <authorList>
            <person name="Elcheninov A.G."/>
            <person name="Klyukina A."/>
            <person name="Zayulina K.S."/>
            <person name="Gavirova L.A."/>
            <person name="Shcherbakova P.A."/>
            <person name="Shestakov A.I."/>
            <person name="Kublanov I.V."/>
            <person name="Kochetkova T.V."/>
        </authorList>
    </citation>
    <scope>NUCLEOTIDE SEQUENCE [LARGE SCALE GENOMIC DNA]</scope>
    <source>
        <strain evidence="3 4">TOM.81</strain>
    </source>
</reference>
<dbReference type="Proteomes" id="UP001242903">
    <property type="component" value="Unassembled WGS sequence"/>
</dbReference>
<dbReference type="RefSeq" id="WP_289456382.1">
    <property type="nucleotide sequence ID" value="NZ_JAUCAQ010000012.1"/>
</dbReference>
<evidence type="ECO:0000256" key="2">
    <source>
        <dbReference type="RuleBase" id="RU363015"/>
    </source>
</evidence>
<dbReference type="InterPro" id="IPR031100">
    <property type="entry name" value="LOG_fam"/>
</dbReference>
<sequence length="182" mass="20281">MTIKTIGVFLGSQFGSNPKFKMQTQALGKQIADRGLHLVYGGGKDGLMGTLATSVMANHGEVLGISPRNLAEDAIDADKITQLIEVESMTERKQLLIDYSDVFVVLPGGLGTLEELAQVIISWGKLGLHHKPLILYSINGFYDYFEKWLNQMVDDHFVNTSDMKWVHVYDNLEEVMAMIDSM</sequence>
<dbReference type="SUPFAM" id="SSF102405">
    <property type="entry name" value="MCP/YpsA-like"/>
    <property type="match status" value="1"/>
</dbReference>
<keyword evidence="2" id="KW-0378">Hydrolase</keyword>
<dbReference type="EC" id="3.2.2.n1" evidence="2"/>
<protein>
    <recommendedName>
        <fullName evidence="2">Cytokinin riboside 5'-monophosphate phosphoribohydrolase</fullName>
        <ecNumber evidence="2">3.2.2.n1</ecNumber>
    </recommendedName>
</protein>
<dbReference type="EMBL" id="JAUCAQ010000012">
    <property type="protein sequence ID" value="MDM7646599.1"/>
    <property type="molecule type" value="Genomic_DNA"/>
</dbReference>